<evidence type="ECO:0000313" key="2">
    <source>
        <dbReference type="EMBL" id="KRO72783.1"/>
    </source>
</evidence>
<dbReference type="EMBL" id="LIBB01000046">
    <property type="protein sequence ID" value="KRO72783.1"/>
    <property type="molecule type" value="Genomic_DNA"/>
</dbReference>
<name>A0A0R2SD14_9GAMM</name>
<keyword evidence="1" id="KW-0472">Membrane</keyword>
<gene>
    <name evidence="2" type="ORF">ABR69_05425</name>
</gene>
<accession>A0A0R2SD14</accession>
<evidence type="ECO:0000256" key="1">
    <source>
        <dbReference type="SAM" id="Phobius"/>
    </source>
</evidence>
<sequence length="169" mass="19174">MRALFRFIATLLFVLIIGVGLFFIGMRFHDGPLEIISGGPFKSGELSSTPISWDFIKDRQEIEFQTLDPTTSRTVWLGVIEGRLFLVSGYMNTGYGGLWKQWPHYLSEDDRIILRIDGKLYEQRLERVMGGELVAPVLAEFGRKYGFGAVSDDSPVTSGDTWMFEVLPR</sequence>
<comment type="caution">
    <text evidence="2">The sequence shown here is derived from an EMBL/GenBank/DDBJ whole genome shotgun (WGS) entry which is preliminary data.</text>
</comment>
<organism evidence="2 3">
    <name type="scientific">OM182 bacterium BACL3 MAG-120507-bin80</name>
    <dbReference type="NCBI Taxonomy" id="1655577"/>
    <lineage>
        <taxon>Bacteria</taxon>
        <taxon>Pseudomonadati</taxon>
        <taxon>Pseudomonadota</taxon>
        <taxon>Gammaproteobacteria</taxon>
        <taxon>OMG group</taxon>
        <taxon>OM182 clade</taxon>
    </lineage>
</organism>
<reference evidence="2 3" key="1">
    <citation type="submission" date="2015-10" db="EMBL/GenBank/DDBJ databases">
        <title>Metagenome-Assembled Genomes uncover a global brackish microbiome.</title>
        <authorList>
            <person name="Hugerth L.W."/>
            <person name="Larsson J."/>
            <person name="Alneberg J."/>
            <person name="Lindh M.V."/>
            <person name="Legrand C."/>
            <person name="Pinhassi J."/>
            <person name="Andersson A.F."/>
        </authorList>
    </citation>
    <scope>NUCLEOTIDE SEQUENCE [LARGE SCALE GENOMIC DNA]</scope>
    <source>
        <strain evidence="2">BACL4 MAG-120507-bin80</strain>
    </source>
</reference>
<feature type="transmembrane region" description="Helical" evidence="1">
    <location>
        <begin position="7"/>
        <end position="26"/>
    </location>
</feature>
<protein>
    <submittedName>
        <fullName evidence="2">Uncharacterized protein</fullName>
    </submittedName>
</protein>
<evidence type="ECO:0000313" key="3">
    <source>
        <dbReference type="Proteomes" id="UP000051934"/>
    </source>
</evidence>
<dbReference type="Proteomes" id="UP000051934">
    <property type="component" value="Unassembled WGS sequence"/>
</dbReference>
<proteinExistence type="predicted"/>
<keyword evidence="1" id="KW-1133">Transmembrane helix</keyword>
<dbReference type="AlphaFoldDB" id="A0A0R2SD14"/>
<keyword evidence="1" id="KW-0812">Transmembrane</keyword>